<sequence>MGIRLYPNRNLSDNNKIPPAYTFWIPACAGMTAWDFFLNL</sequence>
<evidence type="ECO:0000313" key="3">
    <source>
        <dbReference type="Proteomes" id="UP000005536"/>
    </source>
</evidence>
<proteinExistence type="predicted"/>
<accession>D4DNH4</accession>
<organism evidence="2 3">
    <name type="scientific">Neisseria elongata subsp. glycolytica ATCC 29315</name>
    <dbReference type="NCBI Taxonomy" id="546263"/>
    <lineage>
        <taxon>Bacteria</taxon>
        <taxon>Pseudomonadati</taxon>
        <taxon>Pseudomonadota</taxon>
        <taxon>Betaproteobacteria</taxon>
        <taxon>Neisseriales</taxon>
        <taxon>Neisseriaceae</taxon>
        <taxon>Neisseria</taxon>
    </lineage>
</organism>
<gene>
    <name evidence="2" type="ORF">NEIELOOT_00606</name>
</gene>
<keyword evidence="1" id="KW-1133">Transmembrane helix</keyword>
<feature type="transmembrane region" description="Helical" evidence="1">
    <location>
        <begin position="20"/>
        <end position="38"/>
    </location>
</feature>
<dbReference type="Proteomes" id="UP000005536">
    <property type="component" value="Unassembled WGS sequence"/>
</dbReference>
<comment type="caution">
    <text evidence="2">The sequence shown here is derived from an EMBL/GenBank/DDBJ whole genome shotgun (WGS) entry which is preliminary data.</text>
</comment>
<dbReference type="AlphaFoldDB" id="D4DNH4"/>
<protein>
    <submittedName>
        <fullName evidence="2">Uncharacterized protein</fullName>
    </submittedName>
</protein>
<evidence type="ECO:0000256" key="1">
    <source>
        <dbReference type="SAM" id="Phobius"/>
    </source>
</evidence>
<evidence type="ECO:0000313" key="2">
    <source>
        <dbReference type="EMBL" id="EFE50450.1"/>
    </source>
</evidence>
<keyword evidence="1" id="KW-0812">Transmembrane</keyword>
<keyword evidence="1" id="KW-0472">Membrane</keyword>
<name>D4DNH4_NEIEG</name>
<reference evidence="2 3" key="1">
    <citation type="submission" date="2010-02" db="EMBL/GenBank/DDBJ databases">
        <authorList>
            <person name="Weinstock G."/>
            <person name="Sodergren E."/>
            <person name="Clifton S."/>
            <person name="Fulton L."/>
            <person name="Fulton B."/>
            <person name="Courtney L."/>
            <person name="Fronick C."/>
            <person name="Harrison M."/>
            <person name="Strong C."/>
            <person name="Farmer C."/>
            <person name="Delahaunty K."/>
            <person name="Markovic C."/>
            <person name="Hall O."/>
            <person name="Minx P."/>
            <person name="Tomlinson C."/>
            <person name="Mitreva M."/>
            <person name="Nelson J."/>
            <person name="Hou S."/>
            <person name="Wollam A."/>
            <person name="Pepin K.H."/>
            <person name="Johnson M."/>
            <person name="Bhonagiri V."/>
            <person name="Zhang X."/>
            <person name="Suruliraj S."/>
            <person name="Warren W."/>
            <person name="Chinwalla A."/>
            <person name="Mardis E.R."/>
            <person name="Wilson R.K."/>
        </authorList>
    </citation>
    <scope>NUCLEOTIDE SEQUENCE [LARGE SCALE GENOMIC DNA]</scope>
    <source>
        <strain evidence="2 3">ATCC 29315</strain>
    </source>
</reference>
<dbReference type="EMBL" id="ADBF01000016">
    <property type="protein sequence ID" value="EFE50450.1"/>
    <property type="molecule type" value="Genomic_DNA"/>
</dbReference>